<dbReference type="OrthoDB" id="9899341at2759"/>
<dbReference type="EMBL" id="JAFDVH010000012">
    <property type="protein sequence ID" value="KAG7467299.1"/>
    <property type="molecule type" value="Genomic_DNA"/>
</dbReference>
<gene>
    <name evidence="3" type="ORF">MATL_G00151850</name>
</gene>
<reference evidence="3" key="1">
    <citation type="submission" date="2021-01" db="EMBL/GenBank/DDBJ databases">
        <authorList>
            <person name="Zahm M."/>
            <person name="Roques C."/>
            <person name="Cabau C."/>
            <person name="Klopp C."/>
            <person name="Donnadieu C."/>
            <person name="Jouanno E."/>
            <person name="Lampietro C."/>
            <person name="Louis A."/>
            <person name="Herpin A."/>
            <person name="Echchiki A."/>
            <person name="Berthelot C."/>
            <person name="Parey E."/>
            <person name="Roest-Crollius H."/>
            <person name="Braasch I."/>
            <person name="Postlethwait J."/>
            <person name="Bobe J."/>
            <person name="Montfort J."/>
            <person name="Bouchez O."/>
            <person name="Begum T."/>
            <person name="Mejri S."/>
            <person name="Adams A."/>
            <person name="Chen W.-J."/>
            <person name="Guiguen Y."/>
        </authorList>
    </citation>
    <scope>NUCLEOTIDE SEQUENCE</scope>
    <source>
        <strain evidence="3">YG-15Mar2019-1</strain>
        <tissue evidence="3">Brain</tissue>
    </source>
</reference>
<evidence type="ECO:0000259" key="2">
    <source>
        <dbReference type="Pfam" id="PF14780"/>
    </source>
</evidence>
<accession>A0A9D3PSB4</accession>
<keyword evidence="4" id="KW-1185">Reference proteome</keyword>
<dbReference type="PANTHER" id="PTHR34761">
    <property type="entry name" value="NUCLEOLUS AND NEURAL PROGENITOR PROTEIN"/>
    <property type="match status" value="1"/>
</dbReference>
<feature type="region of interest" description="Disordered" evidence="1">
    <location>
        <begin position="453"/>
        <end position="499"/>
    </location>
</feature>
<dbReference type="GO" id="GO:0045747">
    <property type="term" value="P:positive regulation of Notch signaling pathway"/>
    <property type="evidence" value="ECO:0007669"/>
    <property type="project" value="TreeGrafter"/>
</dbReference>
<dbReference type="InterPro" id="IPR052835">
    <property type="entry name" value="Nepro"/>
</dbReference>
<protein>
    <recommendedName>
        <fullName evidence="2">Nucleolus and neural progenitor protein-like N-terminal domain-containing protein</fullName>
    </recommendedName>
</protein>
<dbReference type="PANTHER" id="PTHR34761:SF1">
    <property type="entry name" value="NUCLEOLUS AND NEURAL PROGENITOR PROTEIN"/>
    <property type="match status" value="1"/>
</dbReference>
<dbReference type="GO" id="GO:0005634">
    <property type="term" value="C:nucleus"/>
    <property type="evidence" value="ECO:0007669"/>
    <property type="project" value="TreeGrafter"/>
</dbReference>
<sequence length="519" mass="58655">MDTEPWNRINISPPGAISTIRIPFNNSSDKNITCLLKESDKVLKLLHSKTLQTEVRVLYALLYVLNNSLRQHAPFRAIKQVEQCINRLKEMKLDAALKDLKEMCPKKAQRVLGKQSGQCEVPSQPMLEWLCLKVLGACKLMLCLTQRCSQAFLLTGQHLHWGEFVVLNVVLTSMLSRLWVFSKGILRNLVPLYENMLPFLQEVSQAQPMPFLTDFALPTDLPAFLGPSYTDLREKEPHWVRTSAKVKGMLRPTLLSRLFREAAGRRGASRNHPQMGTLGKKTEKVDLGSAVLHRRPGVMDNFCGLDMKAMLKRPYGNTSQVVCGVSSVPQTPKRRSSSKEAAMIGEKKRFLKQVEAVSSFSDMAAHLTEMIDWCKSRKLRRDSRLLRLLHLKCQRMKCLESQGFRVSRKLKGLRKEISGALFLNGGGRTRRCSSLYAAWRNAYRGTSFSKSRRRTCKRARRGTNNQPLTAEKEGSPERVTGGQDDVTSENTDRNGRSHTLNLTMTSGDDIDDIFASIGF</sequence>
<dbReference type="Proteomes" id="UP001046870">
    <property type="component" value="Chromosome 12"/>
</dbReference>
<dbReference type="InterPro" id="IPR027951">
    <property type="entry name" value="Nepro_N"/>
</dbReference>
<evidence type="ECO:0000313" key="3">
    <source>
        <dbReference type="EMBL" id="KAG7467299.1"/>
    </source>
</evidence>
<feature type="domain" description="Nucleolus and neural progenitor protein-like N-terminal" evidence="2">
    <location>
        <begin position="6"/>
        <end position="196"/>
    </location>
</feature>
<dbReference type="Pfam" id="PF14780">
    <property type="entry name" value="NEPRO_N"/>
    <property type="match status" value="1"/>
</dbReference>
<organism evidence="3 4">
    <name type="scientific">Megalops atlanticus</name>
    <name type="common">Tarpon</name>
    <name type="synonym">Clupea gigantea</name>
    <dbReference type="NCBI Taxonomy" id="7932"/>
    <lineage>
        <taxon>Eukaryota</taxon>
        <taxon>Metazoa</taxon>
        <taxon>Chordata</taxon>
        <taxon>Craniata</taxon>
        <taxon>Vertebrata</taxon>
        <taxon>Euteleostomi</taxon>
        <taxon>Actinopterygii</taxon>
        <taxon>Neopterygii</taxon>
        <taxon>Teleostei</taxon>
        <taxon>Elopiformes</taxon>
        <taxon>Megalopidae</taxon>
        <taxon>Megalops</taxon>
    </lineage>
</organism>
<evidence type="ECO:0000256" key="1">
    <source>
        <dbReference type="SAM" id="MobiDB-lite"/>
    </source>
</evidence>
<name>A0A9D3PSB4_MEGAT</name>
<dbReference type="AlphaFoldDB" id="A0A9D3PSB4"/>
<evidence type="ECO:0000313" key="4">
    <source>
        <dbReference type="Proteomes" id="UP001046870"/>
    </source>
</evidence>
<proteinExistence type="predicted"/>
<comment type="caution">
    <text evidence="3">The sequence shown here is derived from an EMBL/GenBank/DDBJ whole genome shotgun (WGS) entry which is preliminary data.</text>
</comment>